<reference evidence="1 2" key="2">
    <citation type="journal article" date="2022" name="Mol. Ecol. Resour.">
        <title>The genomes of chicory, endive, great burdock and yacon provide insights into Asteraceae paleo-polyploidization history and plant inulin production.</title>
        <authorList>
            <person name="Fan W."/>
            <person name="Wang S."/>
            <person name="Wang H."/>
            <person name="Wang A."/>
            <person name="Jiang F."/>
            <person name="Liu H."/>
            <person name="Zhao H."/>
            <person name="Xu D."/>
            <person name="Zhang Y."/>
        </authorList>
    </citation>
    <scope>NUCLEOTIDE SEQUENCE [LARGE SCALE GENOMIC DNA]</scope>
    <source>
        <strain evidence="2">cv. Punajuju</strain>
        <tissue evidence="1">Leaves</tissue>
    </source>
</reference>
<name>A0ACB9CVY0_CICIN</name>
<proteinExistence type="predicted"/>
<reference evidence="2" key="1">
    <citation type="journal article" date="2022" name="Mol. Ecol. Resour.">
        <title>The genomes of chicory, endive, great burdock and yacon provide insights into Asteraceae palaeo-polyploidization history and plant inulin production.</title>
        <authorList>
            <person name="Fan W."/>
            <person name="Wang S."/>
            <person name="Wang H."/>
            <person name="Wang A."/>
            <person name="Jiang F."/>
            <person name="Liu H."/>
            <person name="Zhao H."/>
            <person name="Xu D."/>
            <person name="Zhang Y."/>
        </authorList>
    </citation>
    <scope>NUCLEOTIDE SEQUENCE [LARGE SCALE GENOMIC DNA]</scope>
    <source>
        <strain evidence="2">cv. Punajuju</strain>
    </source>
</reference>
<gene>
    <name evidence="1" type="ORF">L2E82_28345</name>
</gene>
<sequence length="121" mass="12124">MEMGCIKKPPILSELIIIKTEGNIILGTSNRGPGGFLAAGDGGDRGRVGGVGVCGDGVGVGGGVMVGIGKGKGGFGNGKLGKGKLNGGLPAWTSRLSENESPSRKENMRNFVGAIFLGLIL</sequence>
<comment type="caution">
    <text evidence="1">The sequence shown here is derived from an EMBL/GenBank/DDBJ whole genome shotgun (WGS) entry which is preliminary data.</text>
</comment>
<evidence type="ECO:0000313" key="2">
    <source>
        <dbReference type="Proteomes" id="UP001055811"/>
    </source>
</evidence>
<accession>A0ACB9CVY0</accession>
<evidence type="ECO:0000313" key="1">
    <source>
        <dbReference type="EMBL" id="KAI3738318.1"/>
    </source>
</evidence>
<keyword evidence="2" id="KW-1185">Reference proteome</keyword>
<dbReference type="Proteomes" id="UP001055811">
    <property type="component" value="Linkage Group LG05"/>
</dbReference>
<organism evidence="1 2">
    <name type="scientific">Cichorium intybus</name>
    <name type="common">Chicory</name>
    <dbReference type="NCBI Taxonomy" id="13427"/>
    <lineage>
        <taxon>Eukaryota</taxon>
        <taxon>Viridiplantae</taxon>
        <taxon>Streptophyta</taxon>
        <taxon>Embryophyta</taxon>
        <taxon>Tracheophyta</taxon>
        <taxon>Spermatophyta</taxon>
        <taxon>Magnoliopsida</taxon>
        <taxon>eudicotyledons</taxon>
        <taxon>Gunneridae</taxon>
        <taxon>Pentapetalae</taxon>
        <taxon>asterids</taxon>
        <taxon>campanulids</taxon>
        <taxon>Asterales</taxon>
        <taxon>Asteraceae</taxon>
        <taxon>Cichorioideae</taxon>
        <taxon>Cichorieae</taxon>
        <taxon>Cichoriinae</taxon>
        <taxon>Cichorium</taxon>
    </lineage>
</organism>
<protein>
    <submittedName>
        <fullName evidence="1">Uncharacterized protein</fullName>
    </submittedName>
</protein>
<dbReference type="EMBL" id="CM042013">
    <property type="protein sequence ID" value="KAI3738318.1"/>
    <property type="molecule type" value="Genomic_DNA"/>
</dbReference>